<accession>A0A392TGR8</accession>
<comment type="caution">
    <text evidence="1">The sequence shown here is derived from an EMBL/GenBank/DDBJ whole genome shotgun (WGS) entry which is preliminary data.</text>
</comment>
<name>A0A392TGR8_9FABA</name>
<evidence type="ECO:0000313" key="2">
    <source>
        <dbReference type="Proteomes" id="UP000265520"/>
    </source>
</evidence>
<organism evidence="1 2">
    <name type="scientific">Trifolium medium</name>
    <dbReference type="NCBI Taxonomy" id="97028"/>
    <lineage>
        <taxon>Eukaryota</taxon>
        <taxon>Viridiplantae</taxon>
        <taxon>Streptophyta</taxon>
        <taxon>Embryophyta</taxon>
        <taxon>Tracheophyta</taxon>
        <taxon>Spermatophyta</taxon>
        <taxon>Magnoliopsida</taxon>
        <taxon>eudicotyledons</taxon>
        <taxon>Gunneridae</taxon>
        <taxon>Pentapetalae</taxon>
        <taxon>rosids</taxon>
        <taxon>fabids</taxon>
        <taxon>Fabales</taxon>
        <taxon>Fabaceae</taxon>
        <taxon>Papilionoideae</taxon>
        <taxon>50 kb inversion clade</taxon>
        <taxon>NPAAA clade</taxon>
        <taxon>Hologalegina</taxon>
        <taxon>IRL clade</taxon>
        <taxon>Trifolieae</taxon>
        <taxon>Trifolium</taxon>
    </lineage>
</organism>
<dbReference type="EMBL" id="LXQA010569962">
    <property type="protein sequence ID" value="MCI59794.1"/>
    <property type="molecule type" value="Genomic_DNA"/>
</dbReference>
<evidence type="ECO:0000313" key="1">
    <source>
        <dbReference type="EMBL" id="MCI59794.1"/>
    </source>
</evidence>
<protein>
    <submittedName>
        <fullName evidence="1">Uncharacterized protein</fullName>
    </submittedName>
</protein>
<dbReference type="Proteomes" id="UP000265520">
    <property type="component" value="Unassembled WGS sequence"/>
</dbReference>
<reference evidence="1 2" key="1">
    <citation type="journal article" date="2018" name="Front. Plant Sci.">
        <title>Red Clover (Trifolium pratense) and Zigzag Clover (T. medium) - A Picture of Genomic Similarities and Differences.</title>
        <authorList>
            <person name="Dluhosova J."/>
            <person name="Istvanek J."/>
            <person name="Nedelnik J."/>
            <person name="Repkova J."/>
        </authorList>
    </citation>
    <scope>NUCLEOTIDE SEQUENCE [LARGE SCALE GENOMIC DNA]</scope>
    <source>
        <strain evidence="2">cv. 10/8</strain>
        <tissue evidence="1">Leaf</tissue>
    </source>
</reference>
<dbReference type="AlphaFoldDB" id="A0A392TGR8"/>
<keyword evidence="2" id="KW-1185">Reference proteome</keyword>
<sequence>MELSSSSHGVFRVSAFLCTQYALVQDPLEPVHVQFW</sequence>
<feature type="non-terminal residue" evidence="1">
    <location>
        <position position="36"/>
    </location>
</feature>
<proteinExistence type="predicted"/>